<dbReference type="InterPro" id="IPR009060">
    <property type="entry name" value="UBA-like_sf"/>
</dbReference>
<dbReference type="Pfam" id="PF21021">
    <property type="entry name" value="FAF1"/>
    <property type="match status" value="1"/>
</dbReference>
<evidence type="ECO:0000259" key="4">
    <source>
        <dbReference type="PROSITE" id="PS50033"/>
    </source>
</evidence>
<feature type="compositionally biased region" description="Basic and acidic residues" evidence="3">
    <location>
        <begin position="535"/>
        <end position="562"/>
    </location>
</feature>
<dbReference type="Gene3D" id="3.40.30.10">
    <property type="entry name" value="Glutaredoxin"/>
    <property type="match status" value="1"/>
</dbReference>
<protein>
    <recommendedName>
        <fullName evidence="4">UBX domain-containing protein</fullName>
    </recommendedName>
</protein>
<dbReference type="InterPro" id="IPR049483">
    <property type="entry name" value="FAF1_2-like_UAS"/>
</dbReference>
<dbReference type="SUPFAM" id="SSF54236">
    <property type="entry name" value="Ubiquitin-like"/>
    <property type="match status" value="3"/>
</dbReference>
<dbReference type="GO" id="GO:0005634">
    <property type="term" value="C:nucleus"/>
    <property type="evidence" value="ECO:0007669"/>
    <property type="project" value="TreeGrafter"/>
</dbReference>
<accession>A0A6L2PVA1</accession>
<dbReference type="InterPro" id="IPR029071">
    <property type="entry name" value="Ubiquitin-like_domsf"/>
</dbReference>
<comment type="subcellular location">
    <subcellularLocation>
        <location evidence="1">Endoplasmic reticulum</location>
    </subcellularLocation>
</comment>
<dbReference type="PROSITE" id="PS50033">
    <property type="entry name" value="UBX"/>
    <property type="match status" value="1"/>
</dbReference>
<dbReference type="OrthoDB" id="1920064at2759"/>
<dbReference type="CDD" id="cd17129">
    <property type="entry name" value="Ubl1_FAF1"/>
    <property type="match status" value="1"/>
</dbReference>
<feature type="domain" description="UBX" evidence="4">
    <location>
        <begin position="588"/>
        <end position="641"/>
    </location>
</feature>
<dbReference type="PANTHER" id="PTHR23322:SF96">
    <property type="entry name" value="FAS-ASSOCIATED FACTOR 1"/>
    <property type="match status" value="1"/>
</dbReference>
<dbReference type="EMBL" id="BLKM01006251">
    <property type="protein sequence ID" value="GFG36543.1"/>
    <property type="molecule type" value="Genomic_DNA"/>
</dbReference>
<dbReference type="InterPro" id="IPR036249">
    <property type="entry name" value="Thioredoxin-like_sf"/>
</dbReference>
<proteinExistence type="predicted"/>
<dbReference type="AlphaFoldDB" id="A0A6L2PVA1"/>
<dbReference type="InterPro" id="IPR006577">
    <property type="entry name" value="UAS"/>
</dbReference>
<dbReference type="Gene3D" id="1.10.8.10">
    <property type="entry name" value="DNA helicase RuvA subunit, C-terminal domain"/>
    <property type="match status" value="1"/>
</dbReference>
<dbReference type="Gene3D" id="3.10.20.90">
    <property type="entry name" value="Phosphatidylinositol 3-kinase Catalytic Subunit, Chain A, domain 1"/>
    <property type="match status" value="3"/>
</dbReference>
<dbReference type="InterPro" id="IPR044541">
    <property type="entry name" value="FAF1_UBA"/>
</dbReference>
<evidence type="ECO:0000313" key="5">
    <source>
        <dbReference type="EMBL" id="GFG36543.1"/>
    </source>
</evidence>
<dbReference type="SUPFAM" id="SSF52833">
    <property type="entry name" value="Thioredoxin-like"/>
    <property type="match status" value="1"/>
</dbReference>
<dbReference type="Proteomes" id="UP000502823">
    <property type="component" value="Unassembled WGS sequence"/>
</dbReference>
<dbReference type="InterPro" id="IPR050730">
    <property type="entry name" value="UBX_domain-protein"/>
</dbReference>
<gene>
    <name evidence="5" type="ORF">Cfor_06166</name>
</gene>
<reference evidence="6" key="1">
    <citation type="submission" date="2020-01" db="EMBL/GenBank/DDBJ databases">
        <title>Draft genome sequence of the Termite Coptotermes fromosanus.</title>
        <authorList>
            <person name="Itakura S."/>
            <person name="Yosikawa Y."/>
            <person name="Umezawa K."/>
        </authorList>
    </citation>
    <scope>NUCLEOTIDE SEQUENCE [LARGE SCALE GENOMIC DNA]</scope>
</reference>
<dbReference type="GO" id="GO:0043130">
    <property type="term" value="F:ubiquitin binding"/>
    <property type="evidence" value="ECO:0007669"/>
    <property type="project" value="TreeGrafter"/>
</dbReference>
<dbReference type="FunCoup" id="A0A6L2PVA1">
    <property type="interactions" value="1638"/>
</dbReference>
<organism evidence="5 6">
    <name type="scientific">Coptotermes formosanus</name>
    <name type="common">Formosan subterranean termite</name>
    <dbReference type="NCBI Taxonomy" id="36987"/>
    <lineage>
        <taxon>Eukaryota</taxon>
        <taxon>Metazoa</taxon>
        <taxon>Ecdysozoa</taxon>
        <taxon>Arthropoda</taxon>
        <taxon>Hexapoda</taxon>
        <taxon>Insecta</taxon>
        <taxon>Pterygota</taxon>
        <taxon>Neoptera</taxon>
        <taxon>Polyneoptera</taxon>
        <taxon>Dictyoptera</taxon>
        <taxon>Blattodea</taxon>
        <taxon>Blattoidea</taxon>
        <taxon>Termitoidae</taxon>
        <taxon>Rhinotermitidae</taxon>
        <taxon>Coptotermes</taxon>
    </lineage>
</organism>
<feature type="region of interest" description="Disordered" evidence="3">
    <location>
        <begin position="532"/>
        <end position="562"/>
    </location>
</feature>
<evidence type="ECO:0000313" key="6">
    <source>
        <dbReference type="Proteomes" id="UP000502823"/>
    </source>
</evidence>
<dbReference type="CDD" id="cd17130">
    <property type="entry name" value="Ubl2_FAF1"/>
    <property type="match status" value="1"/>
</dbReference>
<sequence length="651" mass="73811">MSENREEILADFQACTGIEDVGEAIFHLEESNWDLLAAINCVMPQETQTLPSEMDVDVEMIEETKQDPSSPVKSSPDVTVVSCVGSDCPLSFQLPVSVSTDVIPLPSTSQSESSTRLLQFHIHFREKVIQLQLPDTGTVGDLKTLLTAQLGIPTCQQGLEGWKQYPNSDFTTLANLDLPRENILFLTIPNMEDGELSTEDSNIADRLTQSYTLNVHDESHQKKYSLKFLGSKTVLEVKTDVYTLTDIPVRHQVWTGWPSQLKSDRTTLACSGIKYPAHEFTVKRAPFTANSSKDNRKFIVDLADSDNSSVEEFEDASETFTEDDIFVDVETKRMQPLIPNNVEDETAGCIHFADQFTNRYGECHPEFFPGSLDEAVKEACLKPAKDRRLLAVYLHHDGSVLTNVFCTHLLGFESVLQCLNNHFVVWGWDLTHESNKLKFLGSVTRTLGSVAAMTIRNIEVERLPALLIIMRMRSATEIFTVVYGNVGVSELVTSLIQAVDVFTEQQRMEIREEDERAARELVKREQDAAYQESLEADRAKEEAKRHQELMENREKERKEIQRQKVESIKEAHRLEVKSQLPEEPQEDAGNGITKIRFRLPKGECLDRRFQATAPLKVLLDFLVVQGYPPDEYKVICSWPRRDDGRYEMVLG</sequence>
<comment type="caution">
    <text evidence="5">The sequence shown here is derived from an EMBL/GenBank/DDBJ whole genome shotgun (WGS) entry which is preliminary data.</text>
</comment>
<dbReference type="InParanoid" id="A0A6L2PVA1"/>
<dbReference type="SUPFAM" id="SSF46934">
    <property type="entry name" value="UBA-like"/>
    <property type="match status" value="1"/>
</dbReference>
<dbReference type="PANTHER" id="PTHR23322">
    <property type="entry name" value="FAS-ASSOCIATED PROTEIN"/>
    <property type="match status" value="1"/>
</dbReference>
<evidence type="ECO:0000256" key="2">
    <source>
        <dbReference type="ARBA" id="ARBA00022824"/>
    </source>
</evidence>
<evidence type="ECO:0000256" key="1">
    <source>
        <dbReference type="ARBA" id="ARBA00004240"/>
    </source>
</evidence>
<dbReference type="GO" id="GO:0005783">
    <property type="term" value="C:endoplasmic reticulum"/>
    <property type="evidence" value="ECO:0007669"/>
    <property type="project" value="UniProtKB-SubCell"/>
</dbReference>
<keyword evidence="6" id="KW-1185">Reference proteome</keyword>
<dbReference type="GO" id="GO:0036503">
    <property type="term" value="P:ERAD pathway"/>
    <property type="evidence" value="ECO:0007669"/>
    <property type="project" value="TreeGrafter"/>
</dbReference>
<dbReference type="Pfam" id="PF14555">
    <property type="entry name" value="UBA_4"/>
    <property type="match status" value="1"/>
</dbReference>
<dbReference type="CDD" id="cd14413">
    <property type="entry name" value="UBA_FAF1"/>
    <property type="match status" value="1"/>
</dbReference>
<keyword evidence="2" id="KW-0256">Endoplasmic reticulum</keyword>
<dbReference type="SMART" id="SM00594">
    <property type="entry name" value="UAS"/>
    <property type="match status" value="1"/>
</dbReference>
<dbReference type="Pfam" id="PF00789">
    <property type="entry name" value="UBX"/>
    <property type="match status" value="1"/>
</dbReference>
<dbReference type="InterPro" id="IPR001012">
    <property type="entry name" value="UBX_dom"/>
</dbReference>
<name>A0A6L2PVA1_COPFO</name>
<evidence type="ECO:0000256" key="3">
    <source>
        <dbReference type="SAM" id="MobiDB-lite"/>
    </source>
</evidence>